<dbReference type="SUPFAM" id="SSF50129">
    <property type="entry name" value="GroES-like"/>
    <property type="match status" value="1"/>
</dbReference>
<dbReference type="InterPro" id="IPR036291">
    <property type="entry name" value="NAD(P)-bd_dom_sf"/>
</dbReference>
<keyword evidence="5" id="KW-0560">Oxidoreductase</keyword>
<sequence length="363" mass="38274">MSDFTVPKKAKAIIYSNPGTTATEIIDVDVPEPQDGEILVRITHSGVCHTDYSLATQTLGHVRLPEGQVGGHEGVGVVVKLGPGVTARQLGERVGIKWIASSCLTCEMCLYGYESKCTLRKVSGLGHPGTFQQYLVTNAQYATPIPDGVDSAKAAPLLCGGITVYVALQRAELSPGQWVAISGGGGGLGSLATQYAKTMGLHVLAIDHPSKADFCRKIGADAFLDFTNFSGEGADKALADEAKRLTGGGAHAILVSNSSSKSYDQALDLVRYGGTLVCVGLPEGSSLPIAGAVPSNMIMNRLTIKGTMIGNRKDAVECLKPLARGQIDPQVTVRPMSHLTQVFDEMHAGRIQGRVVLDMTKLE</sequence>
<dbReference type="RefSeq" id="XP_013282393.1">
    <property type="nucleotide sequence ID" value="XM_013426939.1"/>
</dbReference>
<dbReference type="Pfam" id="PF00107">
    <property type="entry name" value="ADH_zinc_N"/>
    <property type="match status" value="1"/>
</dbReference>
<feature type="domain" description="Enoyl reductase (ER)" evidence="8">
    <location>
        <begin position="19"/>
        <end position="357"/>
    </location>
</feature>
<dbReference type="InterPro" id="IPR002328">
    <property type="entry name" value="ADH_Zn_CS"/>
</dbReference>
<dbReference type="Pfam" id="PF08240">
    <property type="entry name" value="ADH_N"/>
    <property type="match status" value="1"/>
</dbReference>
<evidence type="ECO:0000256" key="5">
    <source>
        <dbReference type="ARBA" id="ARBA00023002"/>
    </source>
</evidence>
<dbReference type="CDD" id="cd08297">
    <property type="entry name" value="CAD3"/>
    <property type="match status" value="1"/>
</dbReference>
<accession>A0A0D2GJ81</accession>
<comment type="cofactor">
    <cofactor evidence="1 7">
        <name>Zn(2+)</name>
        <dbReference type="ChEBI" id="CHEBI:29105"/>
    </cofactor>
</comment>
<evidence type="ECO:0000256" key="3">
    <source>
        <dbReference type="ARBA" id="ARBA00022723"/>
    </source>
</evidence>
<evidence type="ECO:0000256" key="1">
    <source>
        <dbReference type="ARBA" id="ARBA00001947"/>
    </source>
</evidence>
<comment type="similarity">
    <text evidence="2 7">Belongs to the zinc-containing alcohol dehydrogenase family.</text>
</comment>
<dbReference type="PANTHER" id="PTHR42940:SF5">
    <property type="entry name" value="ALCOHOL DEHYDROGENASE 2"/>
    <property type="match status" value="1"/>
</dbReference>
<keyword evidence="10" id="KW-1185">Reference proteome</keyword>
<dbReference type="GO" id="GO:0004022">
    <property type="term" value="F:alcohol dehydrogenase (NAD+) activity"/>
    <property type="evidence" value="ECO:0007669"/>
    <property type="project" value="TreeGrafter"/>
</dbReference>
<dbReference type="InterPro" id="IPR011032">
    <property type="entry name" value="GroES-like_sf"/>
</dbReference>
<protein>
    <submittedName>
        <fullName evidence="9">Unplaced genomic scaffold supercont1.5, whole genome shotgun sequence</fullName>
    </submittedName>
</protein>
<evidence type="ECO:0000259" key="8">
    <source>
        <dbReference type="SMART" id="SM00829"/>
    </source>
</evidence>
<dbReference type="Gene3D" id="3.90.180.10">
    <property type="entry name" value="Medium-chain alcohol dehydrogenases, catalytic domain"/>
    <property type="match status" value="1"/>
</dbReference>
<evidence type="ECO:0000313" key="10">
    <source>
        <dbReference type="Proteomes" id="UP000053029"/>
    </source>
</evidence>
<evidence type="ECO:0000256" key="6">
    <source>
        <dbReference type="ARBA" id="ARBA00023027"/>
    </source>
</evidence>
<evidence type="ECO:0000256" key="4">
    <source>
        <dbReference type="ARBA" id="ARBA00022833"/>
    </source>
</evidence>
<dbReference type="OrthoDB" id="1879366at2759"/>
<dbReference type="AlphaFoldDB" id="A0A0D2GJ81"/>
<dbReference type="STRING" id="1442368.A0A0D2GJ81"/>
<dbReference type="GO" id="GO:0008270">
    <property type="term" value="F:zinc ion binding"/>
    <property type="evidence" value="ECO:0007669"/>
    <property type="project" value="InterPro"/>
</dbReference>
<dbReference type="PROSITE" id="PS00059">
    <property type="entry name" value="ADH_ZINC"/>
    <property type="match status" value="1"/>
</dbReference>
<gene>
    <name evidence="9" type="ORF">Z517_08423</name>
</gene>
<dbReference type="PANTHER" id="PTHR42940">
    <property type="entry name" value="ALCOHOL DEHYDROGENASE 1-RELATED"/>
    <property type="match status" value="1"/>
</dbReference>
<dbReference type="Proteomes" id="UP000053029">
    <property type="component" value="Unassembled WGS sequence"/>
</dbReference>
<dbReference type="SMART" id="SM00829">
    <property type="entry name" value="PKS_ER"/>
    <property type="match status" value="1"/>
</dbReference>
<dbReference type="SUPFAM" id="SSF51735">
    <property type="entry name" value="NAD(P)-binding Rossmann-fold domains"/>
    <property type="match status" value="1"/>
</dbReference>
<dbReference type="HOGENOM" id="CLU_026673_20_1_1"/>
<dbReference type="VEuPathDB" id="FungiDB:Z517_08423"/>
<proteinExistence type="inferred from homology"/>
<dbReference type="GeneID" id="25307913"/>
<keyword evidence="4 7" id="KW-0862">Zinc</keyword>
<dbReference type="GO" id="GO:0005737">
    <property type="term" value="C:cytoplasm"/>
    <property type="evidence" value="ECO:0007669"/>
    <property type="project" value="TreeGrafter"/>
</dbReference>
<dbReference type="FunFam" id="3.40.50.720:FF:000039">
    <property type="entry name" value="Alcohol dehydrogenase AdhP"/>
    <property type="match status" value="1"/>
</dbReference>
<keyword evidence="3 7" id="KW-0479">Metal-binding</keyword>
<reference evidence="9 10" key="1">
    <citation type="submission" date="2015-01" db="EMBL/GenBank/DDBJ databases">
        <title>The Genome Sequence of Fonsecaea pedrosoi CBS 271.37.</title>
        <authorList>
            <consortium name="The Broad Institute Genomics Platform"/>
            <person name="Cuomo C."/>
            <person name="de Hoog S."/>
            <person name="Gorbushina A."/>
            <person name="Stielow B."/>
            <person name="Teixiera M."/>
            <person name="Abouelleil A."/>
            <person name="Chapman S.B."/>
            <person name="Priest M."/>
            <person name="Young S.K."/>
            <person name="Wortman J."/>
            <person name="Nusbaum C."/>
            <person name="Birren B."/>
        </authorList>
    </citation>
    <scope>NUCLEOTIDE SEQUENCE [LARGE SCALE GENOMIC DNA]</scope>
    <source>
        <strain evidence="9 10">CBS 271.37</strain>
    </source>
</reference>
<organism evidence="9 10">
    <name type="scientific">Fonsecaea pedrosoi CBS 271.37</name>
    <dbReference type="NCBI Taxonomy" id="1442368"/>
    <lineage>
        <taxon>Eukaryota</taxon>
        <taxon>Fungi</taxon>
        <taxon>Dikarya</taxon>
        <taxon>Ascomycota</taxon>
        <taxon>Pezizomycotina</taxon>
        <taxon>Eurotiomycetes</taxon>
        <taxon>Chaetothyriomycetidae</taxon>
        <taxon>Chaetothyriales</taxon>
        <taxon>Herpotrichiellaceae</taxon>
        <taxon>Fonsecaea</taxon>
    </lineage>
</organism>
<keyword evidence="6" id="KW-0520">NAD</keyword>
<evidence type="ECO:0000313" key="9">
    <source>
        <dbReference type="EMBL" id="KIW78585.1"/>
    </source>
</evidence>
<evidence type="ECO:0000256" key="2">
    <source>
        <dbReference type="ARBA" id="ARBA00008072"/>
    </source>
</evidence>
<name>A0A0D2GJ81_9EURO</name>
<dbReference type="InterPro" id="IPR013154">
    <property type="entry name" value="ADH-like_N"/>
</dbReference>
<dbReference type="InterPro" id="IPR013149">
    <property type="entry name" value="ADH-like_C"/>
</dbReference>
<evidence type="ECO:0000256" key="7">
    <source>
        <dbReference type="RuleBase" id="RU361277"/>
    </source>
</evidence>
<dbReference type="Gene3D" id="3.40.50.720">
    <property type="entry name" value="NAD(P)-binding Rossmann-like Domain"/>
    <property type="match status" value="1"/>
</dbReference>
<dbReference type="InterPro" id="IPR020843">
    <property type="entry name" value="ER"/>
</dbReference>
<dbReference type="EMBL" id="KN846973">
    <property type="protein sequence ID" value="KIW78585.1"/>
    <property type="molecule type" value="Genomic_DNA"/>
</dbReference>